<evidence type="ECO:0000313" key="2">
    <source>
        <dbReference type="Proteomes" id="UP000248079"/>
    </source>
</evidence>
<dbReference type="Proteomes" id="UP000248079">
    <property type="component" value="Unassembled WGS sequence"/>
</dbReference>
<comment type="caution">
    <text evidence="1">The sequence shown here is derived from an EMBL/GenBank/DDBJ whole genome shotgun (WGS) entry which is preliminary data.</text>
</comment>
<gene>
    <name evidence="1" type="ORF">DF185_19790</name>
</gene>
<dbReference type="AlphaFoldDB" id="A0A2V3ZSS0"/>
<protein>
    <submittedName>
        <fullName evidence="1">Uncharacterized protein</fullName>
    </submittedName>
</protein>
<reference evidence="1 2" key="1">
    <citation type="submission" date="2018-05" db="EMBL/GenBank/DDBJ databases">
        <title>Marinifilum breve JC075T sp. nov., a marine bacterium isolated from Yongle Blue Hole in the South China Sea.</title>
        <authorList>
            <person name="Fu T."/>
        </authorList>
    </citation>
    <scope>NUCLEOTIDE SEQUENCE [LARGE SCALE GENOMIC DNA]</scope>
    <source>
        <strain evidence="1 2">JC075</strain>
    </source>
</reference>
<organism evidence="1 2">
    <name type="scientific">Marinifilum breve</name>
    <dbReference type="NCBI Taxonomy" id="2184082"/>
    <lineage>
        <taxon>Bacteria</taxon>
        <taxon>Pseudomonadati</taxon>
        <taxon>Bacteroidota</taxon>
        <taxon>Bacteroidia</taxon>
        <taxon>Marinilabiliales</taxon>
        <taxon>Marinifilaceae</taxon>
    </lineage>
</organism>
<accession>A0A2V3ZSS0</accession>
<sequence length="68" mass="8006">MIMSQNKDNRDGMSYMALIHRKPKLQIQYKTVFSLNALNLDKYTQDFFFEKLKTDKPDDTTTTCPTKP</sequence>
<proteinExistence type="predicted"/>
<keyword evidence="2" id="KW-1185">Reference proteome</keyword>
<name>A0A2V3ZSS0_9BACT</name>
<dbReference type="EMBL" id="QFLI01000011">
    <property type="protein sequence ID" value="PXX96884.1"/>
    <property type="molecule type" value="Genomic_DNA"/>
</dbReference>
<evidence type="ECO:0000313" key="1">
    <source>
        <dbReference type="EMBL" id="PXX96884.1"/>
    </source>
</evidence>